<protein>
    <recommendedName>
        <fullName evidence="17">Calcium-transporting ATPase</fullName>
        <ecNumber evidence="17">7.2.2.10</ecNumber>
    </recommendedName>
</protein>
<evidence type="ECO:0000256" key="12">
    <source>
        <dbReference type="ARBA" id="ARBA00022989"/>
    </source>
</evidence>
<dbReference type="FunFam" id="2.70.150.10:FF:000028">
    <property type="entry name" value="Calcium-transporting ATPase"/>
    <property type="match status" value="2"/>
</dbReference>
<dbReference type="InterPro" id="IPR023298">
    <property type="entry name" value="ATPase_P-typ_TM_dom_sf"/>
</dbReference>
<feature type="transmembrane region" description="Helical" evidence="17">
    <location>
        <begin position="2137"/>
        <end position="2154"/>
    </location>
</feature>
<reference evidence="21" key="1">
    <citation type="submission" date="2015-05" db="EMBL/GenBank/DDBJ databases">
        <authorList>
            <person name="Fogelqvist Johan"/>
        </authorList>
    </citation>
    <scope>NUCLEOTIDE SEQUENCE [LARGE SCALE GENOMIC DNA]</scope>
</reference>
<dbReference type="InterPro" id="IPR023299">
    <property type="entry name" value="ATPase_P-typ_cyto_dom_N"/>
</dbReference>
<evidence type="ECO:0000256" key="8">
    <source>
        <dbReference type="ARBA" id="ARBA00022837"/>
    </source>
</evidence>
<dbReference type="PRINTS" id="PR00119">
    <property type="entry name" value="CATATPASE"/>
</dbReference>
<evidence type="ECO:0000313" key="21">
    <source>
        <dbReference type="Proteomes" id="UP000045706"/>
    </source>
</evidence>
<name>A0A0G4MMM9_VERLO</name>
<dbReference type="InterPro" id="IPR001757">
    <property type="entry name" value="P_typ_ATPase"/>
</dbReference>
<comment type="subcellular location">
    <subcellularLocation>
        <location evidence="17">Membrane</location>
        <topology evidence="17">Multi-pass membrane protein</topology>
    </subcellularLocation>
    <subcellularLocation>
        <location evidence="1">Vacuole membrane</location>
        <topology evidence="1">Multi-pass membrane protein</topology>
    </subcellularLocation>
</comment>
<evidence type="ECO:0000256" key="16">
    <source>
        <dbReference type="ARBA" id="ARBA00059328"/>
    </source>
</evidence>
<evidence type="ECO:0000256" key="15">
    <source>
        <dbReference type="ARBA" id="ARBA00048694"/>
    </source>
</evidence>
<keyword evidence="5 17" id="KW-0812">Transmembrane</keyword>
<comment type="function">
    <text evidence="16">This magnesium-dependent enzyme catalyzes the hydrolysis of ATP coupled with the transport of calcium. Transports the calcium to the vacuole and participates in the control of the cytosolic free calcium.</text>
</comment>
<keyword evidence="2 17" id="KW-0813">Transport</keyword>
<evidence type="ECO:0000256" key="1">
    <source>
        <dbReference type="ARBA" id="ARBA00004128"/>
    </source>
</evidence>
<gene>
    <name evidence="20" type="ORF">BN1723_004096</name>
</gene>
<dbReference type="GO" id="GO:0046872">
    <property type="term" value="F:metal ion binding"/>
    <property type="evidence" value="ECO:0007669"/>
    <property type="project" value="UniProtKB-KW"/>
</dbReference>
<keyword evidence="11" id="KW-1278">Translocase</keyword>
<dbReference type="InterPro" id="IPR044492">
    <property type="entry name" value="P_typ_ATPase_HD_dom"/>
</dbReference>
<dbReference type="GO" id="GO:0005388">
    <property type="term" value="F:P-type calcium transporter activity"/>
    <property type="evidence" value="ECO:0007669"/>
    <property type="project" value="UniProtKB-EC"/>
</dbReference>
<dbReference type="SUPFAM" id="SSF81665">
    <property type="entry name" value="Calcium ATPase, transmembrane domain M"/>
    <property type="match status" value="2"/>
</dbReference>
<keyword evidence="6" id="KW-0479">Metal-binding</keyword>
<evidence type="ECO:0000256" key="3">
    <source>
        <dbReference type="ARBA" id="ARBA00022554"/>
    </source>
</evidence>
<keyword evidence="12 17" id="KW-1133">Transmembrane helix</keyword>
<accession>A0A0G4MMM9</accession>
<dbReference type="SUPFAM" id="SSF56784">
    <property type="entry name" value="HAD-like"/>
    <property type="match status" value="2"/>
</dbReference>
<dbReference type="GO" id="GO:0005524">
    <property type="term" value="F:ATP binding"/>
    <property type="evidence" value="ECO:0007669"/>
    <property type="project" value="UniProtKB-KW"/>
</dbReference>
<dbReference type="GO" id="GO:0006874">
    <property type="term" value="P:intracellular calcium ion homeostasis"/>
    <property type="evidence" value="ECO:0007669"/>
    <property type="project" value="TreeGrafter"/>
</dbReference>
<dbReference type="Pfam" id="PF08282">
    <property type="entry name" value="Hydrolase_3"/>
    <property type="match status" value="2"/>
</dbReference>
<dbReference type="InterPro" id="IPR036412">
    <property type="entry name" value="HAD-like_sf"/>
</dbReference>
<evidence type="ECO:0000256" key="9">
    <source>
        <dbReference type="ARBA" id="ARBA00022840"/>
    </source>
</evidence>
<dbReference type="FunFam" id="3.40.50.1000:FF:000018">
    <property type="entry name" value="Calcium-transporting ATPase"/>
    <property type="match status" value="2"/>
</dbReference>
<dbReference type="InterPro" id="IPR004014">
    <property type="entry name" value="ATPase_P-typ_cation-transptr_N"/>
</dbReference>
<evidence type="ECO:0000256" key="11">
    <source>
        <dbReference type="ARBA" id="ARBA00022967"/>
    </source>
</evidence>
<evidence type="ECO:0000256" key="7">
    <source>
        <dbReference type="ARBA" id="ARBA00022741"/>
    </source>
</evidence>
<dbReference type="EC" id="7.2.2.10" evidence="17"/>
<keyword evidence="13 17" id="KW-0406">Ion transport</keyword>
<evidence type="ECO:0000256" key="14">
    <source>
        <dbReference type="ARBA" id="ARBA00023136"/>
    </source>
</evidence>
<feature type="transmembrane region" description="Helical" evidence="17">
    <location>
        <begin position="1462"/>
        <end position="1483"/>
    </location>
</feature>
<keyword evidence="14 17" id="KW-0472">Membrane</keyword>
<dbReference type="Pfam" id="PF00122">
    <property type="entry name" value="E1-E2_ATPase"/>
    <property type="match status" value="2"/>
</dbReference>
<dbReference type="Gene3D" id="2.70.150.10">
    <property type="entry name" value="Calcium-transporting ATPase, cytoplasmic transduction domain A"/>
    <property type="match status" value="2"/>
</dbReference>
<dbReference type="Pfam" id="PF00689">
    <property type="entry name" value="Cation_ATPase_C"/>
    <property type="match status" value="2"/>
</dbReference>
<dbReference type="PANTHER" id="PTHR24093:SF369">
    <property type="entry name" value="CALCIUM-TRANSPORTING ATPASE"/>
    <property type="match status" value="1"/>
</dbReference>
<dbReference type="InterPro" id="IPR008250">
    <property type="entry name" value="ATPase_P-typ_transduc_dom_A_sf"/>
</dbReference>
<evidence type="ECO:0000256" key="6">
    <source>
        <dbReference type="ARBA" id="ARBA00022723"/>
    </source>
</evidence>
<feature type="transmembrane region" description="Helical" evidence="17">
    <location>
        <begin position="388"/>
        <end position="409"/>
    </location>
</feature>
<dbReference type="SFLD" id="SFLDS00003">
    <property type="entry name" value="Haloacid_Dehalogenase"/>
    <property type="match status" value="2"/>
</dbReference>
<dbReference type="InterPro" id="IPR018303">
    <property type="entry name" value="ATPase_P-typ_P_site"/>
</dbReference>
<proteinExistence type="inferred from homology"/>
<feature type="transmembrane region" description="Helical" evidence="17">
    <location>
        <begin position="907"/>
        <end position="930"/>
    </location>
</feature>
<evidence type="ECO:0000256" key="10">
    <source>
        <dbReference type="ARBA" id="ARBA00022842"/>
    </source>
</evidence>
<dbReference type="SFLD" id="SFLDF00027">
    <property type="entry name" value="p-type_atpase"/>
    <property type="match status" value="2"/>
</dbReference>
<evidence type="ECO:0000313" key="20">
    <source>
        <dbReference type="EMBL" id="CRK35310.1"/>
    </source>
</evidence>
<evidence type="ECO:0000256" key="5">
    <source>
        <dbReference type="ARBA" id="ARBA00022692"/>
    </source>
</evidence>
<dbReference type="GO" id="GO:0005886">
    <property type="term" value="C:plasma membrane"/>
    <property type="evidence" value="ECO:0007669"/>
    <property type="project" value="TreeGrafter"/>
</dbReference>
<comment type="function">
    <text evidence="17">Catalyzes the hydrolysis of ATP coupled with the transport of calcium.</text>
</comment>
<keyword evidence="7 17" id="KW-0547">Nucleotide-binding</keyword>
<dbReference type="Proteomes" id="UP000045706">
    <property type="component" value="Unassembled WGS sequence"/>
</dbReference>
<comment type="catalytic activity">
    <reaction evidence="15 17">
        <text>Ca(2+)(in) + ATP + H2O = Ca(2+)(out) + ADP + phosphate + H(+)</text>
        <dbReference type="Rhea" id="RHEA:18105"/>
        <dbReference type="ChEBI" id="CHEBI:15377"/>
        <dbReference type="ChEBI" id="CHEBI:15378"/>
        <dbReference type="ChEBI" id="CHEBI:29108"/>
        <dbReference type="ChEBI" id="CHEBI:30616"/>
        <dbReference type="ChEBI" id="CHEBI:43474"/>
        <dbReference type="ChEBI" id="CHEBI:456216"/>
        <dbReference type="EC" id="7.2.2.10"/>
    </reaction>
</comment>
<keyword evidence="9 17" id="KW-0067">ATP-binding</keyword>
<dbReference type="Pfam" id="PF13246">
    <property type="entry name" value="Cation_ATPase"/>
    <property type="match status" value="2"/>
</dbReference>
<keyword evidence="4 17" id="KW-0109">Calcium transport</keyword>
<comment type="similarity">
    <text evidence="17">Belongs to the cation transport ATPase (P-type) (TC 3.A.3) family.</text>
</comment>
<feature type="transmembrane region" description="Helical" evidence="17">
    <location>
        <begin position="216"/>
        <end position="238"/>
    </location>
</feature>
<dbReference type="InterPro" id="IPR023214">
    <property type="entry name" value="HAD_sf"/>
</dbReference>
<evidence type="ECO:0000256" key="4">
    <source>
        <dbReference type="ARBA" id="ARBA00022568"/>
    </source>
</evidence>
<feature type="transmembrane region" description="Helical" evidence="17">
    <location>
        <begin position="429"/>
        <end position="455"/>
    </location>
</feature>
<dbReference type="PROSITE" id="PS00154">
    <property type="entry name" value="ATPASE_E1_E2"/>
    <property type="match status" value="2"/>
</dbReference>
<dbReference type="Gene3D" id="3.40.50.1000">
    <property type="entry name" value="HAD superfamily/HAD-like"/>
    <property type="match status" value="2"/>
</dbReference>
<feature type="transmembrane region" description="Helical" evidence="17">
    <location>
        <begin position="1981"/>
        <end position="2003"/>
    </location>
</feature>
<dbReference type="NCBIfam" id="TIGR01494">
    <property type="entry name" value="ATPase_P-type"/>
    <property type="match status" value="2"/>
</dbReference>
<evidence type="ECO:0000259" key="19">
    <source>
        <dbReference type="SMART" id="SM00831"/>
    </source>
</evidence>
<dbReference type="InterPro" id="IPR059000">
    <property type="entry name" value="ATPase_P-type_domA"/>
</dbReference>
<feature type="transmembrane region" description="Helical" evidence="17">
    <location>
        <begin position="1503"/>
        <end position="1529"/>
    </location>
</feature>
<dbReference type="EMBL" id="CVQI01027779">
    <property type="protein sequence ID" value="CRK35310.1"/>
    <property type="molecule type" value="Genomic_DNA"/>
</dbReference>
<feature type="region of interest" description="Disordered" evidence="18">
    <location>
        <begin position="2283"/>
        <end position="2310"/>
    </location>
</feature>
<dbReference type="GO" id="GO:0005774">
    <property type="term" value="C:vacuolar membrane"/>
    <property type="evidence" value="ECO:0007669"/>
    <property type="project" value="UniProtKB-SubCell"/>
</dbReference>
<keyword evidence="8 17" id="KW-0106">Calcium</keyword>
<evidence type="ECO:0000256" key="18">
    <source>
        <dbReference type="SAM" id="MobiDB-lite"/>
    </source>
</evidence>
<dbReference type="PANTHER" id="PTHR24093">
    <property type="entry name" value="CATION TRANSPORTING ATPASE"/>
    <property type="match status" value="1"/>
</dbReference>
<dbReference type="SMART" id="SM00831">
    <property type="entry name" value="Cation_ATPase_N"/>
    <property type="match status" value="1"/>
</dbReference>
<sequence>MSDDITAAAPRQYDSGAPRAVSPTTSSPSPEEKNIDKEFDIMELDAEPEADRPKNNNFAFTPTQLHQLIHARSLSALRAFGGLQGLATGLRTDTAAGLSVDEAQLDGTITFEEAVSAGKARRRPELTPVLAPTKDDTAFHLDVDLGLGGHRDESFQDRIRVFGLNKLPKRKQKSFLRLAWIAFNDKLIFLLTISAVISLALGIYESVDAEDAGGKIQWVDGVTVVVAILVIVFASAATDWQKNQKFAKLNERKEQREVKVIRSGRTQNVSVHEVLVGDIMHVETGDVVAVDGVLISGAGVQVDESSISGESELVHKNAVSDDEALLARKAHLPDPFIISGTTVCGGIGTYLVVSVGTNSSYGRTLMSLREDVEETPLQQKLGKLAKQLIVFGAIAGICFFLVMFIRFCVNIPNMGGTASEKAEQFFKVLILAVTVVIITVPEGLSLAVTLALAFATKRMLRDNNLVRLIRSCEIMGNATCICSDKTGTLTQNVMTVVIGKIGVAEFGAIGPTSSALSASETSVKSEKTADVVSAGHSPSIPGFVSALSDDVKSLVRNSFALNSTAFESGEAGETNFVGTSTETALLKFGREFLAMGHLDEERANGNIANLSPFDASRKWMAVMSKLEDTRYRMLAKGAAEVVFEQCTDMLADPKTAGLSTQPISKETRDEIHASIELYAKNMLRPVVIAYRDFRVDEAFDDPNDADSIPFDKHFCNMTFIGVFGIRDPLRPEVIKSVRQCQDAGVFVRMVTGDNFLTAKAIATDCGIYTPGGLALDGPTFRRLTPNQLDLVIPRLQVLARSSPEDKLLLVTHLKGMGETVAVTGDGTNDALALKAADVGFAMGIQGTEVAKEAASIILLDDNFASIVKALVWGRTVNDATKKFLQFQFTINITAGTLTVVSELAGDVIFTIVQLLWINLIMDIFASLGLATDYPSRDFLKRKPEPRTAPIVSITMWKMILGLAVYQLAVMFTLHYAGESFFNAVTEFEKDQVQTLTFNIYVWMQFFNQHNCRRVDNKLNIWYQGVLRNPWFLGVQCATLAGQMVIIWKGGEAFDTKPLTDPLGALIRKIPDHYVYSLFQAIKRAFIATRQVVTRPLPKKWRPKKKDHDMGAPEAWVLQTGAALLRPVNYQWGTSGPPEGEGHLAGRVSSIPIAHREALARAARSGISGTGDIDIVQLVDQARHSKAELAYNIEVHPGTPKEDPFLQTPMSGNGKKVPPSQDPSTLQWLKVGSLAEQTNEKQACASDEVPGLGLVLDDLWMPIVLGFFVVPLQHARGVDDDDDLLLEDQAADVLVDDAPRHVVERVDLAEREDDGAGIAVQAGAGIVGEQREVKVIRSGRTQNVSVHEVLVGDIMHVETGDVVAVDGLLVSGAGVQVDESSISGESELVHKNAVSDDEALLARKAHLPDPFIISGTTVCGGIGTYLVVSVGTNSSYGRTLMSLREDVEETPLQQKLGKLAKQLIVFGAIAGICFFLVMFIRFCVDIPNMGGTASEKAEEFFKVLILAVTVVIITVPEGLSLAVTLALAFATKRMLRDNNLVRLIRSCEIMGNATCICSDKTGTLTQNVMTVVIGKIGVDEFGAIGPTSSTLSASETSVKSEKTDDVVSAGHSPSIPGFVSTLSDDVKSLVRNSFALNSTAFESGEAGETNFIGTSTETALLKFGREFLAMGHLDEERANGNIANLSPFDASRKWMAVMSKLEDTRYRMLVKGAAEVVFEQCTDMLADPKTAGLSTQPISKETRDEIHASIELYAKNMLRPVVIAYRDFHVNEAFDDPNDADSIPFDKHFCNMTFIGVFGIRDPLRPEVIKSVRQCQDAGVFVRMVTGDNFLTAKAIATDCGIYTPGGLALDGPTFRRLTPNQLDLVIPRLQVLARSSPEDKLLLVTHLKGMGETVAVTGDGTNDALALKAADVGFAMGIQGTEVAKEAASIILLDDNFASIVKALVWGRTVNDATKKFLQFQFTINITAGTLTVVSELAGDVIFTIVQLLWINLIMDIFASLGLATDYPSRDFLKRKPEPRTAPIVSITMWKMILGLAVYQLAVMFTLHYAGESFFNAVTEFEKAQVQTLTFNIYVWMQFFNQHNCRRVDNKLNIWYQGVLRNPWFLGVQCATLAGQMVIIWKGGEAFDTKPLTGAQWGWSMLFGVLVIPLGALIRKIPDHYVYSLFQAIKRAFIATREVVTRPLPKKWRPKKKDHDMGAAEAWVLQTGAALLRPVNYQWGTSGPPEGEGHLAGRVSSIPIAHREALARAARSGISGTGDIDIVQLVDQARHSKAELAYNIEVHPGTPKEDPFLQTPMSGNGKKVPPSQDPSILQWLKVGSLAEQTNEKQVV</sequence>
<evidence type="ECO:0000256" key="17">
    <source>
        <dbReference type="RuleBase" id="RU361146"/>
    </source>
</evidence>
<dbReference type="Gene3D" id="1.20.1110.10">
    <property type="entry name" value="Calcium-transporting ATPase, transmembrane domain"/>
    <property type="match status" value="2"/>
</dbReference>
<feature type="transmembrane region" description="Helical" evidence="17">
    <location>
        <begin position="178"/>
        <end position="204"/>
    </location>
</feature>
<dbReference type="InterPro" id="IPR006408">
    <property type="entry name" value="P-type_ATPase_IIB"/>
</dbReference>
<dbReference type="NCBIfam" id="TIGR01517">
    <property type="entry name" value="ATPase-IIB_Ca"/>
    <property type="match status" value="1"/>
</dbReference>
<feature type="domain" description="Cation-transporting P-type ATPase N-terminal" evidence="19">
    <location>
        <begin position="135"/>
        <end position="203"/>
    </location>
</feature>
<dbReference type="InterPro" id="IPR006068">
    <property type="entry name" value="ATPase_P-typ_cation-transptr_C"/>
</dbReference>
<dbReference type="SUPFAM" id="SSF81653">
    <property type="entry name" value="Calcium ATPase, transduction domain A"/>
    <property type="match status" value="2"/>
</dbReference>
<dbReference type="Pfam" id="PF00690">
    <property type="entry name" value="Cation_ATPase_N"/>
    <property type="match status" value="1"/>
</dbReference>
<dbReference type="GO" id="GO:0016887">
    <property type="term" value="F:ATP hydrolysis activity"/>
    <property type="evidence" value="ECO:0007669"/>
    <property type="project" value="InterPro"/>
</dbReference>
<dbReference type="Gene3D" id="3.40.1110.10">
    <property type="entry name" value="Calcium-transporting ATPase, cytoplasmic domain N"/>
    <property type="match status" value="2"/>
</dbReference>
<keyword evidence="3" id="KW-0926">Vacuole</keyword>
<keyword evidence="10" id="KW-0460">Magnesium</keyword>
<evidence type="ECO:0000256" key="2">
    <source>
        <dbReference type="ARBA" id="ARBA00022448"/>
    </source>
</evidence>
<comment type="caution">
    <text evidence="17">Lacks conserved residue(s) required for the propagation of feature annotation.</text>
</comment>
<feature type="transmembrane region" description="Helical" evidence="17">
    <location>
        <begin position="950"/>
        <end position="973"/>
    </location>
</feature>
<feature type="transmembrane region" description="Helical" evidence="17">
    <location>
        <begin position="2024"/>
        <end position="2047"/>
    </location>
</feature>
<organism evidence="20 21">
    <name type="scientific">Verticillium longisporum</name>
    <name type="common">Verticillium dahliae var. longisporum</name>
    <dbReference type="NCBI Taxonomy" id="100787"/>
    <lineage>
        <taxon>Eukaryota</taxon>
        <taxon>Fungi</taxon>
        <taxon>Dikarya</taxon>
        <taxon>Ascomycota</taxon>
        <taxon>Pezizomycotina</taxon>
        <taxon>Sordariomycetes</taxon>
        <taxon>Hypocreomycetidae</taxon>
        <taxon>Glomerellales</taxon>
        <taxon>Plectosphaerellaceae</taxon>
        <taxon>Verticillium</taxon>
    </lineage>
</organism>
<dbReference type="SUPFAM" id="SSF81660">
    <property type="entry name" value="Metal cation-transporting ATPase, ATP-binding domain N"/>
    <property type="match status" value="2"/>
</dbReference>
<feature type="region of interest" description="Disordered" evidence="18">
    <location>
        <begin position="1"/>
        <end position="37"/>
    </location>
</feature>
<dbReference type="PRINTS" id="PR00120">
    <property type="entry name" value="HATPASE"/>
</dbReference>
<evidence type="ECO:0000256" key="13">
    <source>
        <dbReference type="ARBA" id="ARBA00023065"/>
    </source>
</evidence>
<dbReference type="SFLD" id="SFLDG00002">
    <property type="entry name" value="C1.7:_P-type_atpase_like"/>
    <property type="match status" value="2"/>
</dbReference>